<proteinExistence type="inferred from homology"/>
<evidence type="ECO:0000256" key="9">
    <source>
        <dbReference type="RuleBase" id="RU003640"/>
    </source>
</evidence>
<dbReference type="PANTHER" id="PTHR11058:SF9">
    <property type="entry name" value="NADH-UBIQUINONE OXIDOREDUCTASE CHAIN 3"/>
    <property type="match status" value="1"/>
</dbReference>
<name>A0A2S0AZR6_9HYME</name>
<feature type="transmembrane region" description="Helical" evidence="9">
    <location>
        <begin position="87"/>
        <end position="108"/>
    </location>
</feature>
<dbReference type="PANTHER" id="PTHR11058">
    <property type="entry name" value="NADH-UBIQUINONE OXIDOREDUCTASE CHAIN 3"/>
    <property type="match status" value="1"/>
</dbReference>
<evidence type="ECO:0000256" key="6">
    <source>
        <dbReference type="ARBA" id="ARBA00022989"/>
    </source>
</evidence>
<dbReference type="GO" id="GO:0030964">
    <property type="term" value="C:NADH dehydrogenase complex"/>
    <property type="evidence" value="ECO:0007669"/>
    <property type="project" value="TreeGrafter"/>
</dbReference>
<keyword evidence="9" id="KW-0249">Electron transport</keyword>
<evidence type="ECO:0000256" key="2">
    <source>
        <dbReference type="ARBA" id="ARBA00008472"/>
    </source>
</evidence>
<dbReference type="Gene3D" id="1.20.58.1610">
    <property type="entry name" value="NADH:ubiquinone/plastoquinone oxidoreductase, chain 3"/>
    <property type="match status" value="1"/>
</dbReference>
<keyword evidence="6 9" id="KW-1133">Transmembrane helix</keyword>
<keyword evidence="9" id="KW-0679">Respiratory chain</keyword>
<dbReference type="InterPro" id="IPR000440">
    <property type="entry name" value="NADH_UbQ/plastoQ_OxRdtase_su3"/>
</dbReference>
<protein>
    <recommendedName>
        <fullName evidence="3 9">NADH-ubiquinone oxidoreductase chain 3</fullName>
        <ecNumber evidence="9">7.1.1.2</ecNumber>
    </recommendedName>
</protein>
<evidence type="ECO:0000256" key="7">
    <source>
        <dbReference type="ARBA" id="ARBA00023136"/>
    </source>
</evidence>
<comment type="function">
    <text evidence="9">Core subunit of the mitochondrial membrane respiratory chain NADH dehydrogenase (Complex I) which catalyzes electron transfer from NADH through the respiratory chain, using ubiquinone as an electron acceptor. Essential for the catalytic activity of complex I.</text>
</comment>
<evidence type="ECO:0000313" key="10">
    <source>
        <dbReference type="EMBL" id="ALJ93744.1"/>
    </source>
</evidence>
<dbReference type="AlphaFoldDB" id="A0A2S0AZR6"/>
<accession>A0A2S0AZR6</accession>
<evidence type="ECO:0000256" key="4">
    <source>
        <dbReference type="ARBA" id="ARBA00022448"/>
    </source>
</evidence>
<evidence type="ECO:0000256" key="1">
    <source>
        <dbReference type="ARBA" id="ARBA00004370"/>
    </source>
</evidence>
<organism evidence="10">
    <name type="scientific">Gasteruption parvicollarium</name>
    <dbReference type="NCBI Taxonomy" id="1738629"/>
    <lineage>
        <taxon>Eukaryota</taxon>
        <taxon>Metazoa</taxon>
        <taxon>Ecdysozoa</taxon>
        <taxon>Arthropoda</taxon>
        <taxon>Hexapoda</taxon>
        <taxon>Insecta</taxon>
        <taxon>Pterygota</taxon>
        <taxon>Neoptera</taxon>
        <taxon>Endopterygota</taxon>
        <taxon>Hymenoptera</taxon>
        <taxon>Apocrita</taxon>
        <taxon>Evanioidea</taxon>
        <taxon>Gasteruptiidae</taxon>
        <taxon>Gasteruption</taxon>
    </lineage>
</organism>
<keyword evidence="9 10" id="KW-0496">Mitochondrion</keyword>
<dbReference type="GO" id="GO:0031966">
    <property type="term" value="C:mitochondrial membrane"/>
    <property type="evidence" value="ECO:0007669"/>
    <property type="project" value="UniProtKB-SubCell"/>
</dbReference>
<feature type="transmembrane region" description="Helical" evidence="9">
    <location>
        <begin position="55"/>
        <end position="75"/>
    </location>
</feature>
<evidence type="ECO:0000256" key="5">
    <source>
        <dbReference type="ARBA" id="ARBA00022692"/>
    </source>
</evidence>
<gene>
    <name evidence="10" type="primary">ND3</name>
</gene>
<keyword evidence="9" id="KW-0520">NAD</keyword>
<evidence type="ECO:0000256" key="3">
    <source>
        <dbReference type="ARBA" id="ARBA00021007"/>
    </source>
</evidence>
<comment type="catalytic activity">
    <reaction evidence="8 9">
        <text>a ubiquinone + NADH + 5 H(+)(in) = a ubiquinol + NAD(+) + 4 H(+)(out)</text>
        <dbReference type="Rhea" id="RHEA:29091"/>
        <dbReference type="Rhea" id="RHEA-COMP:9565"/>
        <dbReference type="Rhea" id="RHEA-COMP:9566"/>
        <dbReference type="ChEBI" id="CHEBI:15378"/>
        <dbReference type="ChEBI" id="CHEBI:16389"/>
        <dbReference type="ChEBI" id="CHEBI:17976"/>
        <dbReference type="ChEBI" id="CHEBI:57540"/>
        <dbReference type="ChEBI" id="CHEBI:57945"/>
        <dbReference type="EC" id="7.1.1.2"/>
    </reaction>
</comment>
<keyword evidence="4 9" id="KW-0813">Transport</keyword>
<evidence type="ECO:0000256" key="8">
    <source>
        <dbReference type="ARBA" id="ARBA00049551"/>
    </source>
</evidence>
<comment type="subcellular location">
    <subcellularLocation>
        <location evidence="1">Membrane</location>
    </subcellularLocation>
    <subcellularLocation>
        <location evidence="9">Mitochondrion membrane</location>
        <topology evidence="9">Multi-pass membrane protein</topology>
    </subcellularLocation>
</comment>
<keyword evidence="9" id="KW-0830">Ubiquinone</keyword>
<dbReference type="GO" id="GO:0008137">
    <property type="term" value="F:NADH dehydrogenase (ubiquinone) activity"/>
    <property type="evidence" value="ECO:0007669"/>
    <property type="project" value="UniProtKB-UniRule"/>
</dbReference>
<dbReference type="InterPro" id="IPR038430">
    <property type="entry name" value="NDAH_ubi_oxred_su3_sf"/>
</dbReference>
<keyword evidence="5 9" id="KW-0812">Transmembrane</keyword>
<sequence>MLNMLIMMSLFSMIVSLMILINKLMSKKNKKNREKNSPFECGFDPFKTTRLPFSLHFFLISLIFLIFDIEITLMLPLINMMMITNKFWLNLTFMIFMLILILGIFIEWKTGVIKWLK</sequence>
<dbReference type="Pfam" id="PF00507">
    <property type="entry name" value="Oxidored_q4"/>
    <property type="match status" value="1"/>
</dbReference>
<dbReference type="EC" id="7.1.1.2" evidence="9"/>
<reference evidence="10" key="1">
    <citation type="submission" date="2016-04" db="EMBL/GenBank/DDBJ databases">
        <title>The complete mitochondrial genome of Gasteruption parvicollarium.</title>
        <authorList>
            <person name="Wei S.J."/>
            <person name="Wu Q.L."/>
        </authorList>
    </citation>
    <scope>NUCLEOTIDE SEQUENCE</scope>
</reference>
<keyword evidence="9" id="KW-1278">Translocase</keyword>
<keyword evidence="7 9" id="KW-0472">Membrane</keyword>
<geneLocation type="mitochondrion" evidence="10"/>
<comment type="similarity">
    <text evidence="2 9">Belongs to the complex I subunit 3 family.</text>
</comment>
<dbReference type="EMBL" id="KR270643">
    <property type="protein sequence ID" value="ALJ93744.1"/>
    <property type="molecule type" value="Genomic_DNA"/>
</dbReference>
<feature type="transmembrane region" description="Helical" evidence="9">
    <location>
        <begin position="6"/>
        <end position="25"/>
    </location>
</feature>